<feature type="domain" description="Histone H2A C-terminal" evidence="12">
    <location>
        <begin position="131"/>
        <end position="164"/>
    </location>
</feature>
<keyword evidence="9 10" id="KW-0544">Nucleosome core</keyword>
<dbReference type="EMBL" id="JAMSHJ010000003">
    <property type="protein sequence ID" value="KAI5424376.1"/>
    <property type="molecule type" value="Genomic_DNA"/>
</dbReference>
<dbReference type="GO" id="GO:0030527">
    <property type="term" value="F:structural constituent of chromatin"/>
    <property type="evidence" value="ECO:0007669"/>
    <property type="project" value="InterPro"/>
</dbReference>
<dbReference type="InterPro" id="IPR009072">
    <property type="entry name" value="Histone-fold"/>
</dbReference>
<dbReference type="FunFam" id="1.10.20.10:FF:000026">
    <property type="entry name" value="Histone H2A"/>
    <property type="match status" value="1"/>
</dbReference>
<organism evidence="13 14">
    <name type="scientific">Pisum sativum</name>
    <name type="common">Garden pea</name>
    <name type="synonym">Lathyrus oleraceus</name>
    <dbReference type="NCBI Taxonomy" id="3888"/>
    <lineage>
        <taxon>Eukaryota</taxon>
        <taxon>Viridiplantae</taxon>
        <taxon>Streptophyta</taxon>
        <taxon>Embryophyta</taxon>
        <taxon>Tracheophyta</taxon>
        <taxon>Spermatophyta</taxon>
        <taxon>Magnoliopsida</taxon>
        <taxon>eudicotyledons</taxon>
        <taxon>Gunneridae</taxon>
        <taxon>Pentapetalae</taxon>
        <taxon>rosids</taxon>
        <taxon>fabids</taxon>
        <taxon>Fabales</taxon>
        <taxon>Fabaceae</taxon>
        <taxon>Papilionoideae</taxon>
        <taxon>50 kb inversion clade</taxon>
        <taxon>NPAAA clade</taxon>
        <taxon>Hologalegina</taxon>
        <taxon>IRL clade</taxon>
        <taxon>Fabeae</taxon>
        <taxon>Lathyrus</taxon>
    </lineage>
</organism>
<dbReference type="AlphaFoldDB" id="A0A9D4XNC8"/>
<comment type="subunit">
    <text evidence="5 10">The nucleosome is a histone octamer containing two molecules each of H2A, H2B, H3 and H4 assembled in one H3-H4 heterotetramer and two H2A-H2B heterodimers. The octamer wraps approximately 147 bp of DNA.</text>
</comment>
<evidence type="ECO:0000256" key="4">
    <source>
        <dbReference type="ARBA" id="ARBA00010691"/>
    </source>
</evidence>
<keyword evidence="14" id="KW-1185">Reference proteome</keyword>
<protein>
    <recommendedName>
        <fullName evidence="10">Histone H2A</fullName>
    </recommendedName>
</protein>
<evidence type="ECO:0000256" key="1">
    <source>
        <dbReference type="ARBA" id="ARBA00002001"/>
    </source>
</evidence>
<dbReference type="PROSITE" id="PS00046">
    <property type="entry name" value="HISTONE_H2A"/>
    <property type="match status" value="1"/>
</dbReference>
<evidence type="ECO:0000313" key="14">
    <source>
        <dbReference type="Proteomes" id="UP001058974"/>
    </source>
</evidence>
<accession>A0A9D4XNC8</accession>
<dbReference type="GO" id="GO:0000786">
    <property type="term" value="C:nucleosome"/>
    <property type="evidence" value="ECO:0007669"/>
    <property type="project" value="UniProtKB-KW"/>
</dbReference>
<dbReference type="SMART" id="SM00414">
    <property type="entry name" value="H2A"/>
    <property type="match status" value="1"/>
</dbReference>
<keyword evidence="8 10" id="KW-0539">Nucleus</keyword>
<feature type="non-terminal residue" evidence="13">
    <location>
        <position position="175"/>
    </location>
</feature>
<dbReference type="GO" id="GO:0000792">
    <property type="term" value="C:heterochromatin"/>
    <property type="evidence" value="ECO:0007669"/>
    <property type="project" value="UniProtKB-ARBA"/>
</dbReference>
<evidence type="ECO:0000313" key="13">
    <source>
        <dbReference type="EMBL" id="KAI5424376.1"/>
    </source>
</evidence>
<evidence type="ECO:0000256" key="7">
    <source>
        <dbReference type="ARBA" id="ARBA00023125"/>
    </source>
</evidence>
<gene>
    <name evidence="13" type="ORF">KIW84_030531</name>
</gene>
<feature type="domain" description="Core Histone H2A/H2B/H3" evidence="11">
    <location>
        <begin position="51"/>
        <end position="128"/>
    </location>
</feature>
<evidence type="ECO:0000256" key="9">
    <source>
        <dbReference type="ARBA" id="ARBA00023269"/>
    </source>
</evidence>
<dbReference type="InterPro" id="IPR032454">
    <property type="entry name" value="Histone_H2A_C"/>
</dbReference>
<dbReference type="CDD" id="cd00074">
    <property type="entry name" value="HFD_H2A"/>
    <property type="match status" value="1"/>
</dbReference>
<dbReference type="Pfam" id="PF00125">
    <property type="entry name" value="Histone"/>
    <property type="match status" value="1"/>
</dbReference>
<evidence type="ECO:0000256" key="8">
    <source>
        <dbReference type="ARBA" id="ARBA00023242"/>
    </source>
</evidence>
<dbReference type="GO" id="GO:0070828">
    <property type="term" value="P:heterochromatin organization"/>
    <property type="evidence" value="ECO:0007669"/>
    <property type="project" value="UniProtKB-ARBA"/>
</dbReference>
<evidence type="ECO:0000259" key="12">
    <source>
        <dbReference type="Pfam" id="PF16211"/>
    </source>
</evidence>
<evidence type="ECO:0000256" key="10">
    <source>
        <dbReference type="RuleBase" id="RU003767"/>
    </source>
</evidence>
<evidence type="ECO:0000256" key="6">
    <source>
        <dbReference type="ARBA" id="ARBA00022454"/>
    </source>
</evidence>
<dbReference type="GO" id="GO:0003677">
    <property type="term" value="F:DNA binding"/>
    <property type="evidence" value="ECO:0007669"/>
    <property type="project" value="UniProtKB-KW"/>
</dbReference>
<reference evidence="13 14" key="1">
    <citation type="journal article" date="2022" name="Nat. Genet.">
        <title>Improved pea reference genome and pan-genome highlight genomic features and evolutionary characteristics.</title>
        <authorList>
            <person name="Yang T."/>
            <person name="Liu R."/>
            <person name="Luo Y."/>
            <person name="Hu S."/>
            <person name="Wang D."/>
            <person name="Wang C."/>
            <person name="Pandey M.K."/>
            <person name="Ge S."/>
            <person name="Xu Q."/>
            <person name="Li N."/>
            <person name="Li G."/>
            <person name="Huang Y."/>
            <person name="Saxena R.K."/>
            <person name="Ji Y."/>
            <person name="Li M."/>
            <person name="Yan X."/>
            <person name="He Y."/>
            <person name="Liu Y."/>
            <person name="Wang X."/>
            <person name="Xiang C."/>
            <person name="Varshney R.K."/>
            <person name="Ding H."/>
            <person name="Gao S."/>
            <person name="Zong X."/>
        </authorList>
    </citation>
    <scope>NUCLEOTIDE SEQUENCE [LARGE SCALE GENOMIC DNA]</scope>
    <source>
        <strain evidence="13 14">cv. Zhongwan 6</strain>
    </source>
</reference>
<dbReference type="PRINTS" id="PR00620">
    <property type="entry name" value="HISTONEH2A"/>
</dbReference>
<dbReference type="PANTHER" id="PTHR23430">
    <property type="entry name" value="HISTONE H2A"/>
    <property type="match status" value="1"/>
</dbReference>
<dbReference type="InterPro" id="IPR007125">
    <property type="entry name" value="H2A/H2B/H3"/>
</dbReference>
<dbReference type="SUPFAM" id="SSF47113">
    <property type="entry name" value="Histone-fold"/>
    <property type="match status" value="1"/>
</dbReference>
<evidence type="ECO:0000256" key="3">
    <source>
        <dbReference type="ARBA" id="ARBA00004286"/>
    </source>
</evidence>
<dbReference type="GO" id="GO:0005634">
    <property type="term" value="C:nucleus"/>
    <property type="evidence" value="ECO:0007669"/>
    <property type="project" value="UniProtKB-SubCell"/>
</dbReference>
<dbReference type="Proteomes" id="UP001058974">
    <property type="component" value="Chromosome 3"/>
</dbReference>
<dbReference type="Pfam" id="PF16211">
    <property type="entry name" value="Histone_H2A_C"/>
    <property type="match status" value="1"/>
</dbReference>
<comment type="subcellular location">
    <subcellularLocation>
        <location evidence="3">Chromosome</location>
    </subcellularLocation>
    <subcellularLocation>
        <location evidence="2 10">Nucleus</location>
    </subcellularLocation>
</comment>
<dbReference type="GO" id="GO:0003682">
    <property type="term" value="F:chromatin binding"/>
    <property type="evidence" value="ECO:0007669"/>
    <property type="project" value="UniProtKB-ARBA"/>
</dbReference>
<comment type="similarity">
    <text evidence="4 10">Belongs to the histone H2A family.</text>
</comment>
<keyword evidence="7 10" id="KW-0238">DNA-binding</keyword>
<dbReference type="Gene3D" id="1.10.20.10">
    <property type="entry name" value="Histone, subunit A"/>
    <property type="match status" value="1"/>
</dbReference>
<keyword evidence="6 10" id="KW-0158">Chromosome</keyword>
<comment type="caution">
    <text evidence="13">The sequence shown here is derived from an EMBL/GenBank/DDBJ whole genome shotgun (WGS) entry which is preliminary data.</text>
</comment>
<sequence length="175" mass="18851">PNSQRKSHSHFLHSLQTIRFAPFSDLRTMETTTATTTVTAKPAAGRKGGDRKKAVSKSTKAGLQFPVGRVARFLKKGRYAQRLGTGAPVYLTAVLEYLAAEVLELAGNAARDNKKNRINPRHVCLAVRNDDELGKLLQGVTIAHGGVLPNINPVLLPKKTSSAAEKSTASKSPKK</sequence>
<evidence type="ECO:0000259" key="11">
    <source>
        <dbReference type="Pfam" id="PF00125"/>
    </source>
</evidence>
<evidence type="ECO:0000256" key="5">
    <source>
        <dbReference type="ARBA" id="ARBA00011538"/>
    </source>
</evidence>
<evidence type="ECO:0000256" key="2">
    <source>
        <dbReference type="ARBA" id="ARBA00004123"/>
    </source>
</evidence>
<name>A0A9D4XNC8_PEA</name>
<dbReference type="GO" id="GO:0046982">
    <property type="term" value="F:protein heterodimerization activity"/>
    <property type="evidence" value="ECO:0007669"/>
    <property type="project" value="InterPro"/>
</dbReference>
<dbReference type="Gramene" id="Psat03G0053100-T1">
    <property type="protein sequence ID" value="KAI5424376.1"/>
    <property type="gene ID" value="KIW84_030531"/>
</dbReference>
<dbReference type="InterPro" id="IPR002119">
    <property type="entry name" value="Histone_H2A"/>
</dbReference>
<dbReference type="InterPro" id="IPR032458">
    <property type="entry name" value="Histone_H2A_CS"/>
</dbReference>
<proteinExistence type="inferred from homology"/>
<comment type="function">
    <text evidence="1">Core component of nucleosome. Nucleosomes wrap and compact DNA into chromatin, limiting DNA accessibility to the cellular machineries which require DNA as a template. Histones thereby play a central role in transcription regulation, DNA repair, DNA replication and chromosomal stability. DNA accessibility is regulated via a complex set of post-translational modifications of histones, also called histone code, and nucleosome remodeling.</text>
</comment>